<feature type="region of interest" description="Disordered" evidence="1">
    <location>
        <begin position="51"/>
        <end position="106"/>
    </location>
</feature>
<dbReference type="EMBL" id="JANPWB010000009">
    <property type="protein sequence ID" value="KAJ1149351.1"/>
    <property type="molecule type" value="Genomic_DNA"/>
</dbReference>
<evidence type="ECO:0000313" key="2">
    <source>
        <dbReference type="EMBL" id="KAJ1149351.1"/>
    </source>
</evidence>
<accession>A0AAV7RD73</accession>
<organism evidence="2 3">
    <name type="scientific">Pleurodeles waltl</name>
    <name type="common">Iberian ribbed newt</name>
    <dbReference type="NCBI Taxonomy" id="8319"/>
    <lineage>
        <taxon>Eukaryota</taxon>
        <taxon>Metazoa</taxon>
        <taxon>Chordata</taxon>
        <taxon>Craniata</taxon>
        <taxon>Vertebrata</taxon>
        <taxon>Euteleostomi</taxon>
        <taxon>Amphibia</taxon>
        <taxon>Batrachia</taxon>
        <taxon>Caudata</taxon>
        <taxon>Salamandroidea</taxon>
        <taxon>Salamandridae</taxon>
        <taxon>Pleurodelinae</taxon>
        <taxon>Pleurodeles</taxon>
    </lineage>
</organism>
<name>A0AAV7RD73_PLEWA</name>
<protein>
    <submittedName>
        <fullName evidence="2">Uncharacterized protein</fullName>
    </submittedName>
</protein>
<dbReference type="Proteomes" id="UP001066276">
    <property type="component" value="Chromosome 5"/>
</dbReference>
<evidence type="ECO:0000313" key="3">
    <source>
        <dbReference type="Proteomes" id="UP001066276"/>
    </source>
</evidence>
<dbReference type="AlphaFoldDB" id="A0AAV7RD73"/>
<evidence type="ECO:0000256" key="1">
    <source>
        <dbReference type="SAM" id="MobiDB-lite"/>
    </source>
</evidence>
<reference evidence="2" key="1">
    <citation type="journal article" date="2022" name="bioRxiv">
        <title>Sequencing and chromosome-scale assembly of the giantPleurodeles waltlgenome.</title>
        <authorList>
            <person name="Brown T."/>
            <person name="Elewa A."/>
            <person name="Iarovenko S."/>
            <person name="Subramanian E."/>
            <person name="Araus A.J."/>
            <person name="Petzold A."/>
            <person name="Susuki M."/>
            <person name="Suzuki K.-i.T."/>
            <person name="Hayashi T."/>
            <person name="Toyoda A."/>
            <person name="Oliveira C."/>
            <person name="Osipova E."/>
            <person name="Leigh N.D."/>
            <person name="Simon A."/>
            <person name="Yun M.H."/>
        </authorList>
    </citation>
    <scope>NUCLEOTIDE SEQUENCE</scope>
    <source>
        <strain evidence="2">20211129_DDA</strain>
        <tissue evidence="2">Liver</tissue>
    </source>
</reference>
<feature type="compositionally biased region" description="Basic residues" evidence="1">
    <location>
        <begin position="59"/>
        <end position="68"/>
    </location>
</feature>
<keyword evidence="3" id="KW-1185">Reference proteome</keyword>
<gene>
    <name evidence="2" type="ORF">NDU88_002161</name>
</gene>
<sequence length="106" mass="10597">MGLGRGRGGCSCATARQQAGRGVWLPVRLEALGAGGMPGAAPAPIVQGALRGAAARATSLRRKQRQGKGRPTSAGRRGFGGPCNEGGEADRASASRKGGPTHSHPT</sequence>
<proteinExistence type="predicted"/>
<comment type="caution">
    <text evidence="2">The sequence shown here is derived from an EMBL/GenBank/DDBJ whole genome shotgun (WGS) entry which is preliminary data.</text>
</comment>